<dbReference type="EMBL" id="BART01008550">
    <property type="protein sequence ID" value="GAG55068.1"/>
    <property type="molecule type" value="Genomic_DNA"/>
</dbReference>
<comment type="caution">
    <text evidence="2">The sequence shown here is derived from an EMBL/GenBank/DDBJ whole genome shotgun (WGS) entry which is preliminary data.</text>
</comment>
<evidence type="ECO:0008006" key="3">
    <source>
        <dbReference type="Google" id="ProtNLM"/>
    </source>
</evidence>
<evidence type="ECO:0000256" key="1">
    <source>
        <dbReference type="SAM" id="MobiDB-lite"/>
    </source>
</evidence>
<dbReference type="PANTHER" id="PTHR42911:SF1">
    <property type="entry name" value="MODULATOR OF FTSH PROTEASE HFLC"/>
    <property type="match status" value="1"/>
</dbReference>
<feature type="region of interest" description="Disordered" evidence="1">
    <location>
        <begin position="1"/>
        <end position="20"/>
    </location>
</feature>
<reference evidence="2" key="1">
    <citation type="journal article" date="2014" name="Front. Microbiol.">
        <title>High frequency of phylogenetically diverse reductive dehalogenase-homologous genes in deep subseafloor sedimentary metagenomes.</title>
        <authorList>
            <person name="Kawai M."/>
            <person name="Futagami T."/>
            <person name="Toyoda A."/>
            <person name="Takaki Y."/>
            <person name="Nishi S."/>
            <person name="Hori S."/>
            <person name="Arai W."/>
            <person name="Tsubouchi T."/>
            <person name="Morono Y."/>
            <person name="Uchiyama I."/>
            <person name="Ito T."/>
            <person name="Fujiyama A."/>
            <person name="Inagaki F."/>
            <person name="Takami H."/>
        </authorList>
    </citation>
    <scope>NUCLEOTIDE SEQUENCE</scope>
    <source>
        <strain evidence="2">Expedition CK06-06</strain>
    </source>
</reference>
<dbReference type="PANTHER" id="PTHR42911">
    <property type="entry name" value="MODULATOR OF FTSH PROTEASE HFLC"/>
    <property type="match status" value="1"/>
</dbReference>
<proteinExistence type="predicted"/>
<accession>X0Z3R6</accession>
<gene>
    <name evidence="2" type="ORF">S01H4_19209</name>
</gene>
<name>X0Z3R6_9ZZZZ</name>
<sequence>MIEERMRIAKKHTSEGEGEFEKIMGDKEREVKTILSEAYKTVKKIEGAADANATQIYAEGFGVDPDFYRFWKTLELYEQHLGGEKTRLILGTDNPLLEVIKGEILKTKDETVEQ</sequence>
<organism evidence="2">
    <name type="scientific">marine sediment metagenome</name>
    <dbReference type="NCBI Taxonomy" id="412755"/>
    <lineage>
        <taxon>unclassified sequences</taxon>
        <taxon>metagenomes</taxon>
        <taxon>ecological metagenomes</taxon>
    </lineage>
</organism>
<protein>
    <recommendedName>
        <fullName evidence="3">Band 7 domain-containing protein</fullName>
    </recommendedName>
</protein>
<evidence type="ECO:0000313" key="2">
    <source>
        <dbReference type="EMBL" id="GAG55068.1"/>
    </source>
</evidence>
<dbReference type="AlphaFoldDB" id="X0Z3R6"/>